<dbReference type="RefSeq" id="WP_208734700.1">
    <property type="nucleotide sequence ID" value="NZ_RAWI01001207.1"/>
</dbReference>
<feature type="non-terminal residue" evidence="1">
    <location>
        <position position="139"/>
    </location>
</feature>
<reference evidence="1 2" key="1">
    <citation type="submission" date="2018-09" db="EMBL/GenBank/DDBJ databases">
        <authorList>
            <person name="Livingstone P.G."/>
            <person name="Whitworth D.E."/>
        </authorList>
    </citation>
    <scope>NUCLEOTIDE SEQUENCE [LARGE SCALE GENOMIC DNA]</scope>
    <source>
        <strain evidence="1 2">CA031B</strain>
    </source>
</reference>
<protein>
    <submittedName>
        <fullName evidence="1">Uncharacterized protein</fullName>
    </submittedName>
</protein>
<sequence>HYIKDDRPPTGRFVSAAAGQKVEVRVAREWFGTDGIAPASAREAMQLLSQVLAKALPGHLAASPTATGQNIWAYSLPKDLDPPTLDPALAELIHHTSGQHRTEHLVEGRSRCDCGDCLPLIGAKTEIPGFCYVDGRFMY</sequence>
<organism evidence="1 2">
    <name type="scientific">Corallococcus praedator</name>
    <dbReference type="NCBI Taxonomy" id="2316724"/>
    <lineage>
        <taxon>Bacteria</taxon>
        <taxon>Pseudomonadati</taxon>
        <taxon>Myxococcota</taxon>
        <taxon>Myxococcia</taxon>
        <taxon>Myxococcales</taxon>
        <taxon>Cystobacterineae</taxon>
        <taxon>Myxococcaceae</taxon>
        <taxon>Corallococcus</taxon>
    </lineage>
</organism>
<comment type="caution">
    <text evidence="1">The sequence shown here is derived from an EMBL/GenBank/DDBJ whole genome shotgun (WGS) entry which is preliminary data.</text>
</comment>
<evidence type="ECO:0000313" key="2">
    <source>
        <dbReference type="Proteomes" id="UP000278907"/>
    </source>
</evidence>
<accession>A0ABX9Q212</accession>
<dbReference type="EMBL" id="RAWI01001207">
    <property type="protein sequence ID" value="RKH78555.1"/>
    <property type="molecule type" value="Genomic_DNA"/>
</dbReference>
<dbReference type="Proteomes" id="UP000278907">
    <property type="component" value="Unassembled WGS sequence"/>
</dbReference>
<name>A0ABX9Q212_9BACT</name>
<gene>
    <name evidence="1" type="ORF">D7Y13_43785</name>
</gene>
<feature type="non-terminal residue" evidence="1">
    <location>
        <position position="1"/>
    </location>
</feature>
<proteinExistence type="predicted"/>
<keyword evidence="2" id="KW-1185">Reference proteome</keyword>
<evidence type="ECO:0000313" key="1">
    <source>
        <dbReference type="EMBL" id="RKH78555.1"/>
    </source>
</evidence>